<dbReference type="Proteomes" id="UP000322530">
    <property type="component" value="Unassembled WGS sequence"/>
</dbReference>
<dbReference type="AlphaFoldDB" id="A0A5A5TDT4"/>
<protein>
    <submittedName>
        <fullName evidence="1">Uncharacterized protein</fullName>
    </submittedName>
</protein>
<accession>A0A5A5TDT4</accession>
<evidence type="ECO:0000313" key="2">
    <source>
        <dbReference type="Proteomes" id="UP000322530"/>
    </source>
</evidence>
<comment type="caution">
    <text evidence="1">The sequence shown here is derived from an EMBL/GenBank/DDBJ whole genome shotgun (WGS) entry which is preliminary data.</text>
</comment>
<dbReference type="EMBL" id="BIXY01000039">
    <property type="protein sequence ID" value="GCF09223.1"/>
    <property type="molecule type" value="Genomic_DNA"/>
</dbReference>
<reference evidence="1 2" key="1">
    <citation type="submission" date="2019-01" db="EMBL/GenBank/DDBJ databases">
        <title>Draft genome sequence of Dictyobacter sp. Uno17.</title>
        <authorList>
            <person name="Wang C.M."/>
            <person name="Zheng Y."/>
            <person name="Sakai Y."/>
            <person name="Abe K."/>
            <person name="Yokota A."/>
            <person name="Yabe S."/>
        </authorList>
    </citation>
    <scope>NUCLEOTIDE SEQUENCE [LARGE SCALE GENOMIC DNA]</scope>
    <source>
        <strain evidence="1 2">Uno17</strain>
    </source>
</reference>
<keyword evidence="2" id="KW-1185">Reference proteome</keyword>
<organism evidence="1 2">
    <name type="scientific">Dictyobacter arantiisoli</name>
    <dbReference type="NCBI Taxonomy" id="2014874"/>
    <lineage>
        <taxon>Bacteria</taxon>
        <taxon>Bacillati</taxon>
        <taxon>Chloroflexota</taxon>
        <taxon>Ktedonobacteria</taxon>
        <taxon>Ktedonobacterales</taxon>
        <taxon>Dictyobacteraceae</taxon>
        <taxon>Dictyobacter</taxon>
    </lineage>
</organism>
<proteinExistence type="predicted"/>
<evidence type="ECO:0000313" key="1">
    <source>
        <dbReference type="EMBL" id="GCF09223.1"/>
    </source>
</evidence>
<gene>
    <name evidence="1" type="ORF">KDI_27870</name>
</gene>
<sequence length="83" mass="9504">MDSLHQIQNSFAGELSFPKALCDITNVVSGSLHLDWRPQLLLCYHLREPGQIFRSTLHASNADESLDKIVVALAMHRRWRPHN</sequence>
<name>A0A5A5TDT4_9CHLR</name>